<dbReference type="GO" id="GO:0003676">
    <property type="term" value="F:nucleic acid binding"/>
    <property type="evidence" value="ECO:0007669"/>
    <property type="project" value="InterPro"/>
</dbReference>
<evidence type="ECO:0000256" key="2">
    <source>
        <dbReference type="ARBA" id="ARBA00022679"/>
    </source>
</evidence>
<name>A0A6M3M1Z8_9ZZZZ</name>
<keyword evidence="2 5" id="KW-0808">Transferase</keyword>
<evidence type="ECO:0000313" key="4">
    <source>
        <dbReference type="EMBL" id="QJA99110.1"/>
    </source>
</evidence>
<keyword evidence="1 5" id="KW-0489">Methyltransferase</keyword>
<dbReference type="GO" id="GO:0032259">
    <property type="term" value="P:methylation"/>
    <property type="evidence" value="ECO:0007669"/>
    <property type="project" value="UniProtKB-KW"/>
</dbReference>
<dbReference type="SUPFAM" id="SSF53335">
    <property type="entry name" value="S-adenosyl-L-methionine-dependent methyltransferases"/>
    <property type="match status" value="1"/>
</dbReference>
<dbReference type="GO" id="GO:0001734">
    <property type="term" value="F:mRNA m(6)A methyltransferase activity"/>
    <property type="evidence" value="ECO:0007669"/>
    <property type="project" value="UniProtKB-ARBA"/>
</dbReference>
<protein>
    <submittedName>
        <fullName evidence="5">Putative methyltransferase</fullName>
    </submittedName>
</protein>
<evidence type="ECO:0000256" key="1">
    <source>
        <dbReference type="ARBA" id="ARBA00022603"/>
    </source>
</evidence>
<dbReference type="PROSITE" id="PS51143">
    <property type="entry name" value="MT_A70"/>
    <property type="match status" value="1"/>
</dbReference>
<dbReference type="InterPro" id="IPR002052">
    <property type="entry name" value="DNA_methylase_N6_adenine_CS"/>
</dbReference>
<evidence type="ECO:0000256" key="3">
    <source>
        <dbReference type="ARBA" id="ARBA00022691"/>
    </source>
</evidence>
<dbReference type="EMBL" id="MT143629">
    <property type="protein sequence ID" value="QJA99110.1"/>
    <property type="molecule type" value="Genomic_DNA"/>
</dbReference>
<accession>A0A6M3M1Z8</accession>
<reference evidence="5" key="1">
    <citation type="submission" date="2020-03" db="EMBL/GenBank/DDBJ databases">
        <title>The deep terrestrial virosphere.</title>
        <authorList>
            <person name="Holmfeldt K."/>
            <person name="Nilsson E."/>
            <person name="Simone D."/>
            <person name="Lopez-Fernandez M."/>
            <person name="Wu X."/>
            <person name="de Brujin I."/>
            <person name="Lundin D."/>
            <person name="Andersson A."/>
            <person name="Bertilsson S."/>
            <person name="Dopson M."/>
        </authorList>
    </citation>
    <scope>NUCLEOTIDE SEQUENCE</scope>
    <source>
        <strain evidence="4">MM171A01319</strain>
        <strain evidence="5">MM171B02265</strain>
    </source>
</reference>
<evidence type="ECO:0000313" key="5">
    <source>
        <dbReference type="EMBL" id="QJB01627.1"/>
    </source>
</evidence>
<dbReference type="AlphaFoldDB" id="A0A6M3M1Z8"/>
<organism evidence="5">
    <name type="scientific">viral metagenome</name>
    <dbReference type="NCBI Taxonomy" id="1070528"/>
    <lineage>
        <taxon>unclassified sequences</taxon>
        <taxon>metagenomes</taxon>
        <taxon>organismal metagenomes</taxon>
    </lineage>
</organism>
<dbReference type="PROSITE" id="PS00092">
    <property type="entry name" value="N6_MTASE"/>
    <property type="match status" value="1"/>
</dbReference>
<dbReference type="Gene3D" id="3.40.50.150">
    <property type="entry name" value="Vaccinia Virus protein VP39"/>
    <property type="match status" value="1"/>
</dbReference>
<dbReference type="EMBL" id="MT143719">
    <property type="protein sequence ID" value="QJB01627.1"/>
    <property type="molecule type" value="Genomic_DNA"/>
</dbReference>
<gene>
    <name evidence="4" type="ORF">MM171A01319_0013</name>
    <name evidence="5" type="ORF">MM171B02265_0014</name>
</gene>
<keyword evidence="3" id="KW-0949">S-adenosyl-L-methionine</keyword>
<proteinExistence type="predicted"/>
<sequence length="175" mass="20830">MKTYDIIYADPPWRYEGGTIRPSDRIENHYPTMSLEEIKNMTIPASDNCILFLWTTAPKIEESLEVLNHWGFKYRTQLIWDKNRLGLGWWFRIQHEILLVGIKGNPKCPPEEKRIRSVYRETRGKHSKKPDSIRRLIDEWYPNKTKLELFARDTFYGWDVHGNEASSIKQTYLGK</sequence>
<dbReference type="InterPro" id="IPR029063">
    <property type="entry name" value="SAM-dependent_MTases_sf"/>
</dbReference>
<dbReference type="PANTHER" id="PTHR12829">
    <property type="entry name" value="N6-ADENOSINE-METHYLTRANSFERASE"/>
    <property type="match status" value="1"/>
</dbReference>
<dbReference type="InterPro" id="IPR007757">
    <property type="entry name" value="MT-A70-like"/>
</dbReference>
<dbReference type="Pfam" id="PF05063">
    <property type="entry name" value="MT-A70"/>
    <property type="match status" value="1"/>
</dbReference>
<dbReference type="PANTHER" id="PTHR12829:SF7">
    <property type="entry name" value="N6-ADENOSINE-METHYLTRANSFERASE CATALYTIC SUBUNIT"/>
    <property type="match status" value="1"/>
</dbReference>